<name>A0A844BTG5_9LACT</name>
<evidence type="ECO:0000259" key="2">
    <source>
        <dbReference type="Pfam" id="PF00534"/>
    </source>
</evidence>
<dbReference type="CDD" id="cd03794">
    <property type="entry name" value="GT4_WbuB-like"/>
    <property type="match status" value="1"/>
</dbReference>
<proteinExistence type="predicted"/>
<dbReference type="PANTHER" id="PTHR46401:SF2">
    <property type="entry name" value="GLYCOSYLTRANSFERASE WBBK-RELATED"/>
    <property type="match status" value="1"/>
</dbReference>
<keyword evidence="1 3" id="KW-0808">Transferase</keyword>
<dbReference type="Gene3D" id="3.40.50.2000">
    <property type="entry name" value="Glycogen Phosphorylase B"/>
    <property type="match status" value="2"/>
</dbReference>
<dbReference type="AlphaFoldDB" id="A0A844BTG5"/>
<comment type="caution">
    <text evidence="3">The sequence shown here is derived from an EMBL/GenBank/DDBJ whole genome shotgun (WGS) entry which is preliminary data.</text>
</comment>
<evidence type="ECO:0000313" key="3">
    <source>
        <dbReference type="EMBL" id="MRI80819.1"/>
    </source>
</evidence>
<dbReference type="EMBL" id="WJQR01000002">
    <property type="protein sequence ID" value="MRI80819.1"/>
    <property type="molecule type" value="Genomic_DNA"/>
</dbReference>
<dbReference type="InterPro" id="IPR001296">
    <property type="entry name" value="Glyco_trans_1"/>
</dbReference>
<dbReference type="RefSeq" id="WP_153861300.1">
    <property type="nucleotide sequence ID" value="NZ_WJQR01000002.1"/>
</dbReference>
<evidence type="ECO:0000313" key="4">
    <source>
        <dbReference type="Proteomes" id="UP000469870"/>
    </source>
</evidence>
<protein>
    <submittedName>
        <fullName evidence="3">Glycosyltransferase</fullName>
    </submittedName>
</protein>
<feature type="domain" description="Glycosyl transferase family 1" evidence="2">
    <location>
        <begin position="226"/>
        <end position="393"/>
    </location>
</feature>
<evidence type="ECO:0000256" key="1">
    <source>
        <dbReference type="ARBA" id="ARBA00022679"/>
    </source>
</evidence>
<dbReference type="PANTHER" id="PTHR46401">
    <property type="entry name" value="GLYCOSYLTRANSFERASE WBBK-RELATED"/>
    <property type="match status" value="1"/>
</dbReference>
<dbReference type="SUPFAM" id="SSF53756">
    <property type="entry name" value="UDP-Glycosyltransferase/glycogen phosphorylase"/>
    <property type="match status" value="1"/>
</dbReference>
<organism evidence="3 4">
    <name type="scientific">Fundicoccus ignavus</name>
    <dbReference type="NCBI Taxonomy" id="2664442"/>
    <lineage>
        <taxon>Bacteria</taxon>
        <taxon>Bacillati</taxon>
        <taxon>Bacillota</taxon>
        <taxon>Bacilli</taxon>
        <taxon>Lactobacillales</taxon>
        <taxon>Aerococcaceae</taxon>
        <taxon>Fundicoccus</taxon>
    </lineage>
</organism>
<reference evidence="3 4" key="1">
    <citation type="submission" date="2019-11" db="EMBL/GenBank/DDBJ databases">
        <title>Characterisation of Fundicoccus ignavus gen. nov. sp. nov., a novel genus of the family Aerococcaceae isolated from bulk tank milk.</title>
        <authorList>
            <person name="Siebert A."/>
            <person name="Huptas C."/>
            <person name="Wenning M."/>
            <person name="Scherer S."/>
            <person name="Doll E.V."/>
        </authorList>
    </citation>
    <scope>NUCLEOTIDE SEQUENCE [LARGE SCALE GENOMIC DNA]</scope>
    <source>
        <strain evidence="3 4">DSM 109653</strain>
    </source>
</reference>
<sequence>MKDIKKKLLVYAHYYHPDVASTGQILKELCEGMLDEFSITVICTVPSYTGTVEESYKKEKYYHENIKGVKVLRVAVPEFSKENKKSRIKNLIAYSFRAILATLKLPKQDYIFTISQPPILGGVLGVLGKWLKGGKLIYNIQDFNPEQTMAVGYSKNKAILNIAMMVDKFSCRQADKVIVVGRDMQETLKNRFNNKNVPRNVFINNWIDEKEIYPLPENHEKVLAFKKKYELENKTVIMYSGNIGLYYDLENLIKVIERFKDRDDVVFAFIGDGTKKKDIESYVTEHNMDNVKFIPYQDKSDLIYSLNAGDVHWVVNAKGIKGISVPSKLYGVMAAGKTVFGVLEEGSEARLIIEDCNCGICIEPGNYDLIYQELKDVIENIDKYKQLGIKGKEYVDKYIKKDVAIEKYSREILCEVEKLTEVENKERMSIQETKNV</sequence>
<dbReference type="Proteomes" id="UP000469870">
    <property type="component" value="Unassembled WGS sequence"/>
</dbReference>
<dbReference type="Pfam" id="PF00534">
    <property type="entry name" value="Glycos_transf_1"/>
    <property type="match status" value="1"/>
</dbReference>
<dbReference type="GO" id="GO:0016757">
    <property type="term" value="F:glycosyltransferase activity"/>
    <property type="evidence" value="ECO:0007669"/>
    <property type="project" value="InterPro"/>
</dbReference>
<accession>A0A844BTG5</accession>
<dbReference type="GO" id="GO:0009103">
    <property type="term" value="P:lipopolysaccharide biosynthetic process"/>
    <property type="evidence" value="ECO:0007669"/>
    <property type="project" value="TreeGrafter"/>
</dbReference>
<gene>
    <name evidence="3" type="ORF">GIY11_02090</name>
</gene>